<reference evidence="9" key="1">
    <citation type="submission" date="2021-04" db="EMBL/GenBank/DDBJ databases">
        <authorList>
            <person name="Chebbi M.A.C M."/>
        </authorList>
    </citation>
    <scope>NUCLEOTIDE SEQUENCE</scope>
</reference>
<evidence type="ECO:0000256" key="6">
    <source>
        <dbReference type="ARBA" id="ARBA00037948"/>
    </source>
</evidence>
<keyword evidence="2" id="KW-0677">Repeat</keyword>
<evidence type="ECO:0000256" key="4">
    <source>
        <dbReference type="ARBA" id="ARBA00022833"/>
    </source>
</evidence>
<dbReference type="FunFam" id="3.30.160.60:FF:000446">
    <property type="entry name" value="Zinc finger protein"/>
    <property type="match status" value="1"/>
</dbReference>
<dbReference type="PROSITE" id="PS00028">
    <property type="entry name" value="ZINC_FINGER_C2H2_1"/>
    <property type="match status" value="2"/>
</dbReference>
<organism evidence="9 10">
    <name type="scientific">Cotesia congregata</name>
    <name type="common">Parasitoid wasp</name>
    <name type="synonym">Apanteles congregatus</name>
    <dbReference type="NCBI Taxonomy" id="51543"/>
    <lineage>
        <taxon>Eukaryota</taxon>
        <taxon>Metazoa</taxon>
        <taxon>Ecdysozoa</taxon>
        <taxon>Arthropoda</taxon>
        <taxon>Hexapoda</taxon>
        <taxon>Insecta</taxon>
        <taxon>Pterygota</taxon>
        <taxon>Neoptera</taxon>
        <taxon>Endopterygota</taxon>
        <taxon>Hymenoptera</taxon>
        <taxon>Apocrita</taxon>
        <taxon>Ichneumonoidea</taxon>
        <taxon>Braconidae</taxon>
        <taxon>Microgastrinae</taxon>
        <taxon>Cotesia</taxon>
    </lineage>
</organism>
<sequence>LKIVKVMDKRELASSSILRMLEMNHDNIRFNEDKYQDKSHSVITLSREKIAEVGSMSEQKHDSMDNETDKAQGLNYLEKENFESEITIMDDSESYSGDNGNVDTDDYLIYQKSNIADYLVKQNEFISLSYYVEDFESIINEKIGAEELNAENYDSNQMFEENGSKYHCKKCDRTFDVFKLFEKHILYRHTGFKRHQCKECDYATNNLSHLKRHIKTHAEQHITHNCSHCNFTCESSRSLKKHVYTHNNLRPYKCPSCPYASATLNHLTRHKLIHS</sequence>
<feature type="domain" description="C2H2-type" evidence="8">
    <location>
        <begin position="252"/>
        <end position="275"/>
    </location>
</feature>
<protein>
    <submittedName>
        <fullName evidence="9">Similar to Rest: RE1-silencing transcription factor (Mus musculus)</fullName>
    </submittedName>
</protein>
<gene>
    <name evidence="9" type="ORF">HICCMSTLAB_LOCUS7775</name>
</gene>
<evidence type="ECO:0000313" key="10">
    <source>
        <dbReference type="Proteomes" id="UP000786811"/>
    </source>
</evidence>
<comment type="similarity">
    <text evidence="6">Belongs to the snail C2H2-type zinc-finger protein family.</text>
</comment>
<evidence type="ECO:0000256" key="5">
    <source>
        <dbReference type="ARBA" id="ARBA00023242"/>
    </source>
</evidence>
<keyword evidence="3 7" id="KW-0863">Zinc-finger</keyword>
<dbReference type="EMBL" id="CAJNRD030001121">
    <property type="protein sequence ID" value="CAG5095571.1"/>
    <property type="molecule type" value="Genomic_DNA"/>
</dbReference>
<accession>A0A8J2MMT9</accession>
<dbReference type="GO" id="GO:0000978">
    <property type="term" value="F:RNA polymerase II cis-regulatory region sequence-specific DNA binding"/>
    <property type="evidence" value="ECO:0007669"/>
    <property type="project" value="TreeGrafter"/>
</dbReference>
<comment type="caution">
    <text evidence="9">The sequence shown here is derived from an EMBL/GenBank/DDBJ whole genome shotgun (WGS) entry which is preliminary data.</text>
</comment>
<keyword evidence="1" id="KW-0479">Metal-binding</keyword>
<proteinExistence type="inferred from homology"/>
<dbReference type="Gene3D" id="3.30.160.60">
    <property type="entry name" value="Classic Zinc Finger"/>
    <property type="match status" value="2"/>
</dbReference>
<keyword evidence="10" id="KW-1185">Reference proteome</keyword>
<evidence type="ECO:0000256" key="1">
    <source>
        <dbReference type="ARBA" id="ARBA00022723"/>
    </source>
</evidence>
<dbReference type="PANTHER" id="PTHR24388:SF53">
    <property type="entry name" value="CHORION TRANSCRIPTION FACTOR CF2-RELATED"/>
    <property type="match status" value="1"/>
</dbReference>
<dbReference type="InterPro" id="IPR050527">
    <property type="entry name" value="Snail/Krueppel_Znf"/>
</dbReference>
<evidence type="ECO:0000259" key="8">
    <source>
        <dbReference type="PROSITE" id="PS50157"/>
    </source>
</evidence>
<feature type="domain" description="C2H2-type" evidence="8">
    <location>
        <begin position="224"/>
        <end position="251"/>
    </location>
</feature>
<feature type="domain" description="C2H2-type" evidence="8">
    <location>
        <begin position="166"/>
        <end position="194"/>
    </location>
</feature>
<feature type="non-terminal residue" evidence="9">
    <location>
        <position position="1"/>
    </location>
</feature>
<dbReference type="PROSITE" id="PS50157">
    <property type="entry name" value="ZINC_FINGER_C2H2_2"/>
    <property type="match status" value="4"/>
</dbReference>
<evidence type="ECO:0000256" key="7">
    <source>
        <dbReference type="PROSITE-ProRule" id="PRU00042"/>
    </source>
</evidence>
<dbReference type="InterPro" id="IPR036236">
    <property type="entry name" value="Znf_C2H2_sf"/>
</dbReference>
<dbReference type="OrthoDB" id="8922241at2759"/>
<dbReference type="InterPro" id="IPR013087">
    <property type="entry name" value="Znf_C2H2_type"/>
</dbReference>
<evidence type="ECO:0000256" key="2">
    <source>
        <dbReference type="ARBA" id="ARBA00022737"/>
    </source>
</evidence>
<dbReference type="FunFam" id="3.30.160.60:FF:000448">
    <property type="entry name" value="RE1-silencing transcription factor A"/>
    <property type="match status" value="1"/>
</dbReference>
<dbReference type="GO" id="GO:0008270">
    <property type="term" value="F:zinc ion binding"/>
    <property type="evidence" value="ECO:0007669"/>
    <property type="project" value="UniProtKB-KW"/>
</dbReference>
<dbReference type="SMART" id="SM00355">
    <property type="entry name" value="ZnF_C2H2"/>
    <property type="match status" value="4"/>
</dbReference>
<dbReference type="Proteomes" id="UP000786811">
    <property type="component" value="Unassembled WGS sequence"/>
</dbReference>
<dbReference type="SUPFAM" id="SSF57667">
    <property type="entry name" value="beta-beta-alpha zinc fingers"/>
    <property type="match status" value="2"/>
</dbReference>
<evidence type="ECO:0000313" key="9">
    <source>
        <dbReference type="EMBL" id="CAG5095571.1"/>
    </source>
</evidence>
<keyword evidence="4" id="KW-0862">Zinc</keyword>
<dbReference type="GO" id="GO:0000981">
    <property type="term" value="F:DNA-binding transcription factor activity, RNA polymerase II-specific"/>
    <property type="evidence" value="ECO:0007669"/>
    <property type="project" value="TreeGrafter"/>
</dbReference>
<dbReference type="PANTHER" id="PTHR24388">
    <property type="entry name" value="ZINC FINGER PROTEIN"/>
    <property type="match status" value="1"/>
</dbReference>
<keyword evidence="5" id="KW-0539">Nucleus</keyword>
<dbReference type="GO" id="GO:0005634">
    <property type="term" value="C:nucleus"/>
    <property type="evidence" value="ECO:0007669"/>
    <property type="project" value="UniProtKB-ARBA"/>
</dbReference>
<feature type="domain" description="C2H2-type" evidence="8">
    <location>
        <begin position="195"/>
        <end position="222"/>
    </location>
</feature>
<name>A0A8J2MMT9_COTCN</name>
<evidence type="ECO:0000256" key="3">
    <source>
        <dbReference type="ARBA" id="ARBA00022771"/>
    </source>
</evidence>
<dbReference type="AlphaFoldDB" id="A0A8J2MMT9"/>
<dbReference type="Pfam" id="PF13909">
    <property type="entry name" value="zf-H2C2_5"/>
    <property type="match status" value="1"/>
</dbReference>